<evidence type="ECO:0000256" key="7">
    <source>
        <dbReference type="ARBA" id="ARBA00022840"/>
    </source>
</evidence>
<dbReference type="GO" id="GO:0005654">
    <property type="term" value="C:nucleoplasm"/>
    <property type="evidence" value="ECO:0007669"/>
    <property type="project" value="UniProtKB-SubCell"/>
</dbReference>
<dbReference type="CDD" id="cd00009">
    <property type="entry name" value="AAA"/>
    <property type="match status" value="2"/>
</dbReference>
<dbReference type="InterPro" id="IPR048617">
    <property type="entry name" value="MDN1_AAA_lid_4"/>
</dbReference>
<evidence type="ECO:0000259" key="12">
    <source>
        <dbReference type="PROSITE" id="PS50234"/>
    </source>
</evidence>
<evidence type="ECO:0000256" key="5">
    <source>
        <dbReference type="ARBA" id="ARBA00022553"/>
    </source>
</evidence>
<evidence type="ECO:0000256" key="6">
    <source>
        <dbReference type="ARBA" id="ARBA00022741"/>
    </source>
</evidence>
<dbReference type="PIRSF" id="PIRSF010340">
    <property type="entry name" value="Midasin"/>
    <property type="match status" value="1"/>
</dbReference>
<dbReference type="FunFam" id="3.40.50.300:FF:000712">
    <property type="entry name" value="Midasin"/>
    <property type="match status" value="1"/>
</dbReference>
<name>A0A9N8WIJ4_9GLOM</name>
<evidence type="ECO:0000256" key="2">
    <source>
        <dbReference type="ARBA" id="ARBA00004642"/>
    </source>
</evidence>
<proteinExistence type="inferred from homology"/>
<dbReference type="PANTHER" id="PTHR48103:SF2">
    <property type="entry name" value="MIDASIN"/>
    <property type="match status" value="1"/>
</dbReference>
<feature type="compositionally biased region" description="Acidic residues" evidence="11">
    <location>
        <begin position="4405"/>
        <end position="4427"/>
    </location>
</feature>
<evidence type="ECO:0000256" key="8">
    <source>
        <dbReference type="ARBA" id="ARBA00023186"/>
    </source>
</evidence>
<dbReference type="PROSITE" id="PS50234">
    <property type="entry name" value="VWFA"/>
    <property type="match status" value="1"/>
</dbReference>
<feature type="region of interest" description="Disordered" evidence="11">
    <location>
        <begin position="4265"/>
        <end position="4539"/>
    </location>
</feature>
<dbReference type="SMART" id="SM00382">
    <property type="entry name" value="AAA"/>
    <property type="match status" value="6"/>
</dbReference>
<dbReference type="GO" id="GO:0000027">
    <property type="term" value="P:ribosomal large subunit assembly"/>
    <property type="evidence" value="ECO:0007669"/>
    <property type="project" value="InterPro"/>
</dbReference>
<dbReference type="EMBL" id="CAJVPK010000267">
    <property type="protein sequence ID" value="CAG8485903.1"/>
    <property type="molecule type" value="Genomic_DNA"/>
</dbReference>
<dbReference type="InterPro" id="IPR002035">
    <property type="entry name" value="VWF_A"/>
</dbReference>
<comment type="function">
    <text evidence="10">Nuclear chaperone required for maturation and nuclear export of pre-60S ribosome subunits.</text>
</comment>
<dbReference type="GO" id="GO:0016887">
    <property type="term" value="F:ATP hydrolysis activity"/>
    <property type="evidence" value="ECO:0007669"/>
    <property type="project" value="InterPro"/>
</dbReference>
<keyword evidence="5" id="KW-0597">Phosphoprotein</keyword>
<dbReference type="GO" id="GO:0030687">
    <property type="term" value="C:preribosome, large subunit precursor"/>
    <property type="evidence" value="ECO:0007669"/>
    <property type="project" value="TreeGrafter"/>
</dbReference>
<keyword evidence="8 10" id="KW-0143">Chaperone</keyword>
<dbReference type="InterPro" id="IPR003593">
    <property type="entry name" value="AAA+_ATPase"/>
</dbReference>
<evidence type="ECO:0000313" key="13">
    <source>
        <dbReference type="EMBL" id="CAG8485903.1"/>
    </source>
</evidence>
<dbReference type="FunFam" id="3.40.50.300:FF:001368">
    <property type="entry name" value="Midasin"/>
    <property type="match status" value="1"/>
</dbReference>
<dbReference type="PROSITE" id="PS00675">
    <property type="entry name" value="SIGMA54_INTERACT_1"/>
    <property type="match status" value="2"/>
</dbReference>
<dbReference type="SUPFAM" id="SSF52540">
    <property type="entry name" value="P-loop containing nucleoside triphosphate hydrolases"/>
    <property type="match status" value="6"/>
</dbReference>
<comment type="caution">
    <text evidence="13">The sequence shown here is derived from an EMBL/GenBank/DDBJ whole genome shotgun (WGS) entry which is preliminary data.</text>
</comment>
<dbReference type="Gene3D" id="3.40.50.300">
    <property type="entry name" value="P-loop containing nucleotide triphosphate hydrolases"/>
    <property type="match status" value="6"/>
</dbReference>
<dbReference type="InterPro" id="IPR025662">
    <property type="entry name" value="Sigma_54_int_dom_ATP-bd_1"/>
</dbReference>
<evidence type="ECO:0000256" key="1">
    <source>
        <dbReference type="ARBA" id="ARBA00004604"/>
    </source>
</evidence>
<dbReference type="Gene3D" id="3.40.50.410">
    <property type="entry name" value="von Willebrand factor, type A domain"/>
    <property type="match status" value="1"/>
</dbReference>
<dbReference type="InterPro" id="IPR041190">
    <property type="entry name" value="Midasin_AAA_lid_5"/>
</dbReference>
<dbReference type="InterPro" id="IPR040848">
    <property type="entry name" value="AAA_lid_7"/>
</dbReference>
<dbReference type="Pfam" id="PF17865">
    <property type="entry name" value="AAA_lid_5"/>
    <property type="match status" value="1"/>
</dbReference>
<evidence type="ECO:0000313" key="14">
    <source>
        <dbReference type="Proteomes" id="UP000789706"/>
    </source>
</evidence>
<keyword evidence="14" id="KW-1185">Reference proteome</keyword>
<feature type="compositionally biased region" description="Acidic residues" evidence="11">
    <location>
        <begin position="4463"/>
        <end position="4473"/>
    </location>
</feature>
<accession>A0A9N8WIJ4</accession>
<dbReference type="Pfam" id="PF07728">
    <property type="entry name" value="AAA_5"/>
    <property type="match status" value="8"/>
</dbReference>
<evidence type="ECO:0000256" key="3">
    <source>
        <dbReference type="ARBA" id="ARBA00007188"/>
    </source>
</evidence>
<dbReference type="PANTHER" id="PTHR48103">
    <property type="entry name" value="MIDASIN-RELATED"/>
    <property type="match status" value="1"/>
</dbReference>
<dbReference type="FunFam" id="3.40.50.300:FF:000582">
    <property type="entry name" value="Midasin"/>
    <property type="match status" value="1"/>
</dbReference>
<feature type="compositionally biased region" description="Acidic residues" evidence="11">
    <location>
        <begin position="4434"/>
        <end position="4447"/>
    </location>
</feature>
<evidence type="ECO:0000256" key="4">
    <source>
        <dbReference type="ARBA" id="ARBA00017143"/>
    </source>
</evidence>
<keyword evidence="7 10" id="KW-0067">ATP-binding</keyword>
<evidence type="ECO:0000256" key="10">
    <source>
        <dbReference type="PIRNR" id="PIRNR010340"/>
    </source>
</evidence>
<keyword evidence="9 10" id="KW-0539">Nucleus</keyword>
<dbReference type="SUPFAM" id="SSF53300">
    <property type="entry name" value="vWA-like"/>
    <property type="match status" value="1"/>
</dbReference>
<dbReference type="InterPro" id="IPR012099">
    <property type="entry name" value="Midasin"/>
</dbReference>
<reference evidence="13" key="1">
    <citation type="submission" date="2021-06" db="EMBL/GenBank/DDBJ databases">
        <authorList>
            <person name="Kallberg Y."/>
            <person name="Tangrot J."/>
            <person name="Rosling A."/>
        </authorList>
    </citation>
    <scope>NUCLEOTIDE SEQUENCE</scope>
    <source>
        <strain evidence="13">AZ414A</strain>
    </source>
</reference>
<dbReference type="GO" id="GO:0000055">
    <property type="term" value="P:ribosomal large subunit export from nucleus"/>
    <property type="evidence" value="ECO:0007669"/>
    <property type="project" value="TreeGrafter"/>
</dbReference>
<comment type="similarity">
    <text evidence="3 10">Belongs to the midasin family.</text>
</comment>
<keyword evidence="6 10" id="KW-0547">Nucleotide-binding</keyword>
<dbReference type="OrthoDB" id="5186at2759"/>
<feature type="domain" description="VWFA" evidence="12">
    <location>
        <begin position="4741"/>
        <end position="4941"/>
    </location>
</feature>
<sequence length="4953" mass="573128">MFKSVEKLIELLRGQEDLYLDENDLNILLQKKVTQDMLNCISKLLLHPSLTLSISEIFRPILIDLVSRWLHSNIYESADSATFQMERVALAISKLLPTSPQLIDIAVTFFSQSPSLLSRFDSFNQSNIADENKRKDLKCLLIIAYRFLRFSRDTFSNLWNWSSLFQLLVHPDKSIRYLTVSCLSIVFNMSDFHKENSYLIWVESDLSDSTVNISGVLLPISIQSINLDHYKNKQRLIITDTTQKNLNAICLAISMRSPVLLEGVTGSGKTTLVEEIAIATGHYEDFLKIHVGDQTDSKVLLGTYVSTSTPALFNWQPGVLTNAVREGRWVLIEDIDLAPPDVISILLPLLETNHLFIPSRGERIKAKQGFQLFATKRLLPERENNHTKDKNFSSTLWNKIKIHPLSSDELAHVIEKRFPRLCELVSELMNVYKTLISIYQDSTLFSLNVARYISPRDLMKWLREEIFNEAADCFCAMLPCYSVWIHVLKLLGEAIGITNQWVEHKINSFTPNIRISDNSITIGRAQLSLMKKKKDIKSDVIGMRKNPFAKTGHALRLLEQISVCVQLCEPVLLVGETGTGKTSMVQHLADILNQNLVVVNLSQHSDSSDLLGGFKPVDAKFLAAPLKEDFDKLFEKTFSMRRNTHFLKSVYKMYTEKKYNKFITLLKQAINLAEQKFNPEQIQHLERDFINNEEDKEVDNQQNTARKSANPELRNRWKLFEKSVKEFEIQQEQVRNKFVFTFVEGILVKAVTKGEWILLDEINLASTETLECLSSLLQDSEGSLLLTEKGDSKPVKRHPNFRIFACMNPATDVGKRDLPPGLRSRFSEFYVHPSDNNRDHLLAITKQYLAGYVHGDDRARSDIVEFYLSVKDLVRQHKLVDGSNQKPHFSMRTLTRALCFVSQISPTYGLRRSMYEGFCMTFMTQLNKEGELIMQDLLQKHLLSTIKNPKSFLKQIPRKPSDKHIQFGQFWLKMGEYSSKEISNYIITPSVKKNLENLSRVAVSNKFPVLLQGPTSAGKTSIIHYLAQFTGHRFVRINNHEHTDLQEYLGSYVSNPEGKLEFQEGILVKSLRNGYWLVLDELNLAPTDVLEALNRLLDDNRELLIPETQEVIKPHPDFMLFATQNPPGLYAGRKVLSRAFRNRFIELHFNDIPGNELETILSERCKIAPSYCKRLIQVYKQLMERRQGTRVFEQKHGFITLRDLFRWAERGAIGYQELAEHGYMILAERVRKQDEKLIVKQVLENVMKVTIDENKMYDCSRLVEFQKCPQNDIVWTKAMKRLFTLVVQCLRFNEPVLLVGDTGSGKTTVCQILAKSKEKELIIVNCHHSTETADLLGGQRPLRNRGSLSAELKRDLIRYLGKYDLSNCQNLEELDLYRLIELFNHFFNKSKAILSSNLTENNELISLSLRCKHVSTLFEWHDGPLIQAMKNGSLFLLDEISLADDSVIERLNSVLEPHRILVLPEKGGEHINELVAKEGFQFLATMNPGGDYGKKELSPALRNRFTEIWVPTVTDHDDLLQIIDANLINFTLKGYGRKMLDFIDWFTHMFRIQHMIISIRDILSWVQFMNDTVDQLGAKEAFIHGGSLMFLDGFGSSATSLAFVTRQSLEDIRIKCLNKLKELIEEGDMIEDDVNLPNVRSIETHFGIHPFFILRGPLGVQDISFNLQTPITAENCFRILRAMQVRKSILLEGSPGVGKTSLITALANASGNKLVRINLSDQTDLMDLFGSDLPVEGGLSGEFAWRDAPFLKAMQNGEWVLLDELNLASQSVLEGLNSCLDHRGAVYIPELDKEFYCAPGFRVFGAQNPAHQGGGRKGLPKSFINRFTQVYIEQLTKMDMLYICKNTFSQISEEILEKMLEFNSRIYEDIMINCLYGRNGAPWEFNLRDVFRWLELLNKDFERGICSSPDQYLDLVYLLRMRTSHDRERIISTFNEIFNQNFSYPNNPSYYVTPNYLQVGYSILGRHNSGSCQTSIKSLHILQSHLFPLQSLMKCVELNWMVILTGTESTGKTSLVRLLADLTGHKLEEFSMNSSIDTIELLGGFEQVDLSRHRQFIINELLDLTNDVSKLLLTNFQIEHNNSFEKDDVLQIITQLNHLIFTLRNHHKFNNCSNSSVIDFDLTNQLLKMIDQTICHFKLPLKDSLQSLSKKITEFRYIENETTAGRFEWVDGVLINALQKGYWILIDNANLCNPSILDRLNPLLEPNGFLMVNEQGLIDGKPKIVYPHKNFRLFMTVDPKNGELSRAMRNRGVEIALLENYSSSNVQDLIKLANGFGLLFPRLHELFEDFAKIYKNSLKKNKNHPNLREYIMFIRCLNERIQRGESFLSAMQKIFRHSFESEENLSLDTKFSGFPADSYLLDFPFFAGGDMFRDESVLAMISTQGSYLLYLLHKNSFAKAESATNISRKLLIAIDYFVEMMSPEDCIIRQRWLDFVSSVLQSYFMMDGEQISIEYTHFLLSSLLKHPLAHQILEHRSKLVQSINLDLSCISDQSLDLSNNPYLYKLFSGFNITSFKNDNIEKIRLLWNEYSMDIKTFSILKRLKRLEYFENYSYKNVSQLSVKKMTQAQQSYSYDKGLLYESQLSHHIVGNFYPLLHKSLQFVNDLIDFRKFSDLNDFEMINNLLDQRDFLWNSLQNKVLVLGEIYIGVKFLSEATKTLFKKYCEIAQPLVDILEVILKDTSLNTGIFMDLLWKNFHHITFNKMELFLLKKELNSVATKIDPSIHNKESEELKNMVIDGIASLYFIDENSQNRTDELLHSIQKIPESPSFVQSCEFSCPEIFDPINCTLDYWSIIKEMQIIRQLQSIVALNFDLKNSIIIHQLSAWRDWSLKYSSRSPLDFVPHQQILWNYGIFSNAPVNKPKFVLNNMIQDVIYGWHNRLWNNNFKNIHIGEDSMDSVNAGNCPEYTEGPTKLFQSFFSGCYFNYSRSLQSTSFGNYDACLTRLKEFEELSVKDVTSKICRRNADISCLVLQFRQILHPFEYLFPSDIWNEICKKFNNIAGIISFSSEIAIDQVAIAIKSLNSLSIDLKQARDVFLLSILERRFIPIICFLIQILEKYNKCAENKQFSILIGKSWTFLALGFISLYIPNYPLDPAAETHARCKQLLHKQSDLETEIHVRSNIEQHITGNSDNIKIPCLRKNLENIRLLYENESTDLVIRPENSQINDIFKHIHYICGNVIDEKHVTALMEDLEKGCDTSVLRREVLFQENVFQFIQRMNSNYPLYLDLLRPMFIALFQLKYGIRLMSSASQYLNSALEISVYNIFKSLMSMTKMGYPKREVKLISSSESIRKIKGLIFSTCSTHEKWDIYLKYMITVIKCIYHHIAKRGHLIFEDLETIDIIFNEIADIYSAAEEHKKNLAQEDESLYKNKTKTHVTITDEQHIDNRFQLMSQNFWSLFTMARKLTSLCGKLYPEEFDETFTTIQLLCTSMLKNWLEQGAELEGSSVASFKNDGIYDFYKDENIIEARKISSVVANFKRRIKELLKLWPEHAVLHQLCNICDRINGFKLNSPIAKLLTGLEILLQKSEDWESYASRDVSLKSNQEEITDLIIKWRKLELECWPKLLKAQDKYYEQFAHKWWFHLYECIIRPIHKFIHQSSNNKDITLLYENHITEIVKILDQFIQSSNFGEFESRLELIHTFYLHLSAKYHFNKMNTQGSLYNHAADALWNVYKYYSQFLDEMRNTLVNQYKPIEKELYQFVKIASWKDTNIYALKQSAQKTHRHLSKCIRKYKDILNRPISFVITEYQDHLTIQSKEKVRDNHVNNELLHLPEKWLVDILPIDFSERTFELMSKQILTVPDRFININKTLQKFKSYCLKDIFNNNTIFNSHLDDFASEIILRIKTFQDETVPFMNEENKSFVKNMKLVKKKSLVDLLKELKRLGLHTFPNKKLVENQQNLGGYLLKLPRIQIELTLFKGQLLTEIGFFSIYEKADNYYFRIIARINNLRHASANYSKDLSSQEVCKALGFTEDLLSLLIQERQYFIEFEKHYEGLSGVVIQLDTIYSAYKSFSDNKSRNVVLLNSLYENRLKIVKEMFDDILCMLIHSSAIFDIQKQFSQQNTENIVQDIQNWLNTISSARQEIIRIFDRTILMSKYTIGKKAFLTTDAIDTLENSVNTLNEFLENLNHVCALLPSFAHIFSPICDYINSRIGNLESLNINNNTTNLDDSTMMILGQLLHKVNDLLDDLLVVVQNLKKSLQENGTAEVSEIDQSGSPSSMCDNNIRLEHEFILNIGKKLQVKSIIDRFNQIHSLVRFCIPEMKENGENGENGENLENLQGTGIGEGEGFKDVKQIGQFNDNESDVVDEKMWGDDSSDKEDTEKSSNKQESSSKSEIVAKDDSNENLDDKAQKPQTPKQGEQDVQDEQDEIHKNETEESLEQLDEHNEQQDNFNVDIPQAETLELPDDMEIDDIEDNDMGDGDDDLPSNMDLDNLDQEIEQEESQDDTTTGQDDLNSFNELMETDELNEDSDSINNTFPDNEQKEEQISVDNVDESIEQHGSQQNSYDQKDSDSINNTCPDNEQKEEQISINNDANPRRSLGDALEKWRRRLEIVNEHDNTDPEISQAKEKQEINIQDYDNDKQTFEYTKNDDMEHDLQIMEGANDEQSRNFCDIDNGDDHNYEFNHMPEEIDENIIDRQEDEPMYIENFHDSEDQKDGKDGKDGRELWQKYENLTYDLANGLCEQLRLILEPTLATRLKGDYRTGKRLNMKKIIPYIASDFRKDKIWLRRTRPSKRQYQVMIAVDDSKSMCQTDSIQLAYETLALISKALSQLEVGDISIVSFGEKVQILHPFDQPFSSEAGAQVLQQFTFEQNKTYVRNLMETSIALLEHARTNYSSRSQQKELWQLQLIISDGVCEDHESLKVLVRKAVEAQIMVVFIVVDNKSEKDSIMSMNQVKYKSVDGIMTLEMVQYLESFPFDYYVILKDINALSETLADVLRQYFSIISQNDF</sequence>
<dbReference type="GO" id="GO:0005524">
    <property type="term" value="F:ATP binding"/>
    <property type="evidence" value="ECO:0007669"/>
    <property type="project" value="UniProtKB-KW"/>
</dbReference>
<dbReference type="InterPro" id="IPR036465">
    <property type="entry name" value="vWFA_dom_sf"/>
</dbReference>
<gene>
    <name evidence="13" type="ORF">DEBURN_LOCUS3914</name>
</gene>
<dbReference type="Pfam" id="PF17867">
    <property type="entry name" value="AAA_lid_7"/>
    <property type="match status" value="3"/>
</dbReference>
<dbReference type="InterPro" id="IPR027417">
    <property type="entry name" value="P-loop_NTPase"/>
</dbReference>
<dbReference type="Proteomes" id="UP000789706">
    <property type="component" value="Unassembled WGS sequence"/>
</dbReference>
<protein>
    <recommendedName>
        <fullName evidence="4 10">Midasin</fullName>
    </recommendedName>
</protein>
<feature type="compositionally biased region" description="Basic and acidic residues" evidence="11">
    <location>
        <begin position="4320"/>
        <end position="4353"/>
    </location>
</feature>
<dbReference type="FunFam" id="3.40.50.300:FF:000142">
    <property type="entry name" value="Midasin"/>
    <property type="match status" value="1"/>
</dbReference>
<dbReference type="InterPro" id="IPR011704">
    <property type="entry name" value="ATPase_dyneun-rel_AAA"/>
</dbReference>
<organism evidence="13 14">
    <name type="scientific">Diversispora eburnea</name>
    <dbReference type="NCBI Taxonomy" id="1213867"/>
    <lineage>
        <taxon>Eukaryota</taxon>
        <taxon>Fungi</taxon>
        <taxon>Fungi incertae sedis</taxon>
        <taxon>Mucoromycota</taxon>
        <taxon>Glomeromycotina</taxon>
        <taxon>Glomeromycetes</taxon>
        <taxon>Diversisporales</taxon>
        <taxon>Diversisporaceae</taxon>
        <taxon>Diversispora</taxon>
    </lineage>
</organism>
<comment type="subcellular location">
    <subcellularLocation>
        <location evidence="1">Nucleus</location>
        <location evidence="1">Nucleolus</location>
    </subcellularLocation>
    <subcellularLocation>
        <location evidence="2">Nucleus</location>
        <location evidence="2">Nucleoplasm</location>
    </subcellularLocation>
</comment>
<evidence type="ECO:0000256" key="9">
    <source>
        <dbReference type="ARBA" id="ARBA00023242"/>
    </source>
</evidence>
<dbReference type="Pfam" id="PF21108">
    <property type="entry name" value="MDN1_4th"/>
    <property type="match status" value="1"/>
</dbReference>
<evidence type="ECO:0000256" key="11">
    <source>
        <dbReference type="SAM" id="MobiDB-lite"/>
    </source>
</evidence>
<dbReference type="GO" id="GO:0005730">
    <property type="term" value="C:nucleolus"/>
    <property type="evidence" value="ECO:0007669"/>
    <property type="project" value="UniProtKB-SubCell"/>
</dbReference>